<reference evidence="1 2" key="1">
    <citation type="journal article" date="2014" name="Int. J. Syst. Evol. Microbiol.">
        <title>Complete genome sequence of Corynebacterium casei LMG S-19264T (=DSM 44701T), isolated from a smear-ripened cheese.</title>
        <authorList>
            <consortium name="US DOE Joint Genome Institute (JGI-PGF)"/>
            <person name="Walter F."/>
            <person name="Albersmeier A."/>
            <person name="Kalinowski J."/>
            <person name="Ruckert C."/>
        </authorList>
    </citation>
    <scope>NUCLEOTIDE SEQUENCE [LARGE SCALE GENOMIC DNA]</scope>
    <source>
        <strain evidence="1 2">CGMCC 4.7111</strain>
    </source>
</reference>
<dbReference type="EMBL" id="BMMM01000005">
    <property type="protein sequence ID" value="GGN64805.1"/>
    <property type="molecule type" value="Genomic_DNA"/>
</dbReference>
<protein>
    <submittedName>
        <fullName evidence="1">Uncharacterized protein</fullName>
    </submittedName>
</protein>
<dbReference type="Proteomes" id="UP000600365">
    <property type="component" value="Unassembled WGS sequence"/>
</dbReference>
<keyword evidence="2" id="KW-1185">Reference proteome</keyword>
<gene>
    <name evidence="1" type="ORF">GCM10011579_034660</name>
</gene>
<dbReference type="AlphaFoldDB" id="A0A918D4H5"/>
<evidence type="ECO:0000313" key="2">
    <source>
        <dbReference type="Proteomes" id="UP000600365"/>
    </source>
</evidence>
<proteinExistence type="predicted"/>
<evidence type="ECO:0000313" key="1">
    <source>
        <dbReference type="EMBL" id="GGN64805.1"/>
    </source>
</evidence>
<name>A0A918D4H5_9ACTN</name>
<accession>A0A918D4H5</accession>
<dbReference type="RefSeq" id="WP_189186863.1">
    <property type="nucleotide sequence ID" value="NZ_BMMM01000005.1"/>
</dbReference>
<comment type="caution">
    <text evidence="1">The sequence shown here is derived from an EMBL/GenBank/DDBJ whole genome shotgun (WGS) entry which is preliminary data.</text>
</comment>
<organism evidence="1 2">
    <name type="scientific">Streptomyces albiflavescens</name>
    <dbReference type="NCBI Taxonomy" id="1623582"/>
    <lineage>
        <taxon>Bacteria</taxon>
        <taxon>Bacillati</taxon>
        <taxon>Actinomycetota</taxon>
        <taxon>Actinomycetes</taxon>
        <taxon>Kitasatosporales</taxon>
        <taxon>Streptomycetaceae</taxon>
        <taxon>Streptomyces</taxon>
    </lineage>
</organism>
<sequence length="91" mass="9774">MDAADVRKVADHAAEHRNVLDEITEPGCSRATCGPFTIQGLEQQNAMPTADLAESNSRAADLTRSLAETVQTVESLRVALRKTIRPGTNPS</sequence>